<evidence type="ECO:0000256" key="3">
    <source>
        <dbReference type="ARBA" id="ARBA00022692"/>
    </source>
</evidence>
<evidence type="ECO:0000256" key="4">
    <source>
        <dbReference type="ARBA" id="ARBA00022989"/>
    </source>
</evidence>
<keyword evidence="8 9" id="KW-0807">Transducer</keyword>
<evidence type="ECO:0000256" key="5">
    <source>
        <dbReference type="ARBA" id="ARBA00023040"/>
    </source>
</evidence>
<dbReference type="EMBL" id="BMAO01005684">
    <property type="protein sequence ID" value="GFR03166.1"/>
    <property type="molecule type" value="Genomic_DNA"/>
</dbReference>
<comment type="caution">
    <text evidence="12">The sequence shown here is derived from an EMBL/GenBank/DDBJ whole genome shotgun (WGS) entry which is preliminary data.</text>
</comment>
<feature type="transmembrane region" description="Helical" evidence="10">
    <location>
        <begin position="234"/>
        <end position="256"/>
    </location>
</feature>
<dbReference type="OrthoDB" id="10037617at2759"/>
<dbReference type="AlphaFoldDB" id="A0A8X6GED1"/>
<comment type="similarity">
    <text evidence="2 9">Belongs to the G-protein coupled receptor 1 family.</text>
</comment>
<evidence type="ECO:0000256" key="7">
    <source>
        <dbReference type="ARBA" id="ARBA00023170"/>
    </source>
</evidence>
<evidence type="ECO:0000313" key="12">
    <source>
        <dbReference type="EMBL" id="GFR03166.1"/>
    </source>
</evidence>
<evidence type="ECO:0000313" key="13">
    <source>
        <dbReference type="Proteomes" id="UP000887116"/>
    </source>
</evidence>
<keyword evidence="6 10" id="KW-0472">Membrane</keyword>
<dbReference type="PRINTS" id="PR01012">
    <property type="entry name" value="NRPEPTIDEYR"/>
</dbReference>
<protein>
    <submittedName>
        <fullName evidence="12">Probable G-protein coupled receptor 83</fullName>
    </submittedName>
</protein>
<dbReference type="Pfam" id="PF00001">
    <property type="entry name" value="7tm_1"/>
    <property type="match status" value="1"/>
</dbReference>
<keyword evidence="4 10" id="KW-1133">Transmembrane helix</keyword>
<evidence type="ECO:0000259" key="11">
    <source>
        <dbReference type="PROSITE" id="PS50262"/>
    </source>
</evidence>
<evidence type="ECO:0000256" key="10">
    <source>
        <dbReference type="SAM" id="Phobius"/>
    </source>
</evidence>
<keyword evidence="3 9" id="KW-0812">Transmembrane</keyword>
<dbReference type="PROSITE" id="PS00237">
    <property type="entry name" value="G_PROTEIN_RECEP_F1_1"/>
    <property type="match status" value="1"/>
</dbReference>
<dbReference type="PRINTS" id="PR00237">
    <property type="entry name" value="GPCRRHODOPSN"/>
</dbReference>
<dbReference type="GO" id="GO:0005886">
    <property type="term" value="C:plasma membrane"/>
    <property type="evidence" value="ECO:0007669"/>
    <property type="project" value="TreeGrafter"/>
</dbReference>
<dbReference type="Gene3D" id="1.20.1070.10">
    <property type="entry name" value="Rhodopsin 7-helix transmembrane proteins"/>
    <property type="match status" value="1"/>
</dbReference>
<dbReference type="PANTHER" id="PTHR24235">
    <property type="entry name" value="NEUROPEPTIDE Y RECEPTOR"/>
    <property type="match status" value="1"/>
</dbReference>
<keyword evidence="7 9" id="KW-0675">Receptor</keyword>
<keyword evidence="13" id="KW-1185">Reference proteome</keyword>
<evidence type="ECO:0000256" key="2">
    <source>
        <dbReference type="ARBA" id="ARBA00010663"/>
    </source>
</evidence>
<keyword evidence="5 9" id="KW-0297">G-protein coupled receptor</keyword>
<feature type="domain" description="G-protein coupled receptors family 1 profile" evidence="11">
    <location>
        <begin position="86"/>
        <end position="345"/>
    </location>
</feature>
<dbReference type="GO" id="GO:0043005">
    <property type="term" value="C:neuron projection"/>
    <property type="evidence" value="ECO:0007669"/>
    <property type="project" value="TreeGrafter"/>
</dbReference>
<feature type="transmembrane region" description="Helical" evidence="10">
    <location>
        <begin position="67"/>
        <end position="95"/>
    </location>
</feature>
<dbReference type="SMART" id="SM01381">
    <property type="entry name" value="7TM_GPCR_Srsx"/>
    <property type="match status" value="1"/>
</dbReference>
<sequence length="469" mass="53828">MSVKNILAQIQLLRLGLKLHSNTSSNLWDDENGNLNISSNENSTYQEMIIENWLQKYSHKLSRNAELVNAVVIFFYALIVLVSLFGNLIVCKIVFSKSSIKSSTNVYIGNLSISDLMMTAINIPLRLTEVLLRNWPLGSVLCKCLPFFGAMSVSVSTLTMAFIALDRYQVIAHPMKPRASLKTTIRKLLLIWIMAFILSCPYPLMSHVVRNVSNDYMTRCTILYPPPDVQFRQVFTLIALFLQFIAPLTVSGITYVKICLIIWKRQCIGEVTLNQKQHHRQTKWKTIKMLITVLVAFVICWLPLNTYHTYQDSRGKIGVVKHNSIVWFVCHWFAMSSVCCNPFIYCWLNEKFRNVAKDHLKWIFTFGKLKPLKTIINLFMQENAIFIFSRIKTPSLKFSSFSTYSKQSSTHFPESELETLPQMTRKVEGSKQNCIHMSNVVIKVTRETSVSIEKSSSENLKVSSPESFI</sequence>
<dbReference type="InterPro" id="IPR000611">
    <property type="entry name" value="NPY_rcpt"/>
</dbReference>
<proteinExistence type="inferred from homology"/>
<dbReference type="GO" id="GO:0042923">
    <property type="term" value="F:neuropeptide binding"/>
    <property type="evidence" value="ECO:0007669"/>
    <property type="project" value="TreeGrafter"/>
</dbReference>
<dbReference type="Proteomes" id="UP000887116">
    <property type="component" value="Unassembled WGS sequence"/>
</dbReference>
<dbReference type="GO" id="GO:0004983">
    <property type="term" value="F:neuropeptide Y receptor activity"/>
    <property type="evidence" value="ECO:0007669"/>
    <property type="project" value="InterPro"/>
</dbReference>
<reference evidence="12" key="1">
    <citation type="submission" date="2020-07" db="EMBL/GenBank/DDBJ databases">
        <title>Multicomponent nature underlies the extraordinary mechanical properties of spider dragline silk.</title>
        <authorList>
            <person name="Kono N."/>
            <person name="Nakamura H."/>
            <person name="Mori M."/>
            <person name="Yoshida Y."/>
            <person name="Ohtoshi R."/>
            <person name="Malay A.D."/>
            <person name="Moran D.A.P."/>
            <person name="Tomita M."/>
            <person name="Numata K."/>
            <person name="Arakawa K."/>
        </authorList>
    </citation>
    <scope>NUCLEOTIDE SEQUENCE</scope>
</reference>
<comment type="subcellular location">
    <subcellularLocation>
        <location evidence="1">Membrane</location>
        <topology evidence="1">Multi-pass membrane protein</topology>
    </subcellularLocation>
</comment>
<feature type="transmembrane region" description="Helical" evidence="10">
    <location>
        <begin position="145"/>
        <end position="165"/>
    </location>
</feature>
<feature type="transmembrane region" description="Helical" evidence="10">
    <location>
        <begin position="185"/>
        <end position="204"/>
    </location>
</feature>
<accession>A0A8X6GED1</accession>
<gene>
    <name evidence="12" type="primary">GPR83</name>
    <name evidence="12" type="ORF">TNCT_142111</name>
</gene>
<feature type="transmembrane region" description="Helical" evidence="10">
    <location>
        <begin position="286"/>
        <end position="304"/>
    </location>
</feature>
<dbReference type="InterPro" id="IPR017452">
    <property type="entry name" value="GPCR_Rhodpsn_7TM"/>
</dbReference>
<dbReference type="PROSITE" id="PS50262">
    <property type="entry name" value="G_PROTEIN_RECEP_F1_2"/>
    <property type="match status" value="1"/>
</dbReference>
<evidence type="ECO:0000256" key="6">
    <source>
        <dbReference type="ARBA" id="ARBA00023136"/>
    </source>
</evidence>
<dbReference type="PANTHER" id="PTHR24235:SF29">
    <property type="entry name" value="GH23382P"/>
    <property type="match status" value="1"/>
</dbReference>
<evidence type="ECO:0000256" key="9">
    <source>
        <dbReference type="RuleBase" id="RU000688"/>
    </source>
</evidence>
<dbReference type="InterPro" id="IPR000276">
    <property type="entry name" value="GPCR_Rhodpsn"/>
</dbReference>
<dbReference type="SUPFAM" id="SSF81321">
    <property type="entry name" value="Family A G protein-coupled receptor-like"/>
    <property type="match status" value="1"/>
</dbReference>
<feature type="transmembrane region" description="Helical" evidence="10">
    <location>
        <begin position="324"/>
        <end position="348"/>
    </location>
</feature>
<organism evidence="12 13">
    <name type="scientific">Trichonephila clavata</name>
    <name type="common">Joro spider</name>
    <name type="synonym">Nephila clavata</name>
    <dbReference type="NCBI Taxonomy" id="2740835"/>
    <lineage>
        <taxon>Eukaryota</taxon>
        <taxon>Metazoa</taxon>
        <taxon>Ecdysozoa</taxon>
        <taxon>Arthropoda</taxon>
        <taxon>Chelicerata</taxon>
        <taxon>Arachnida</taxon>
        <taxon>Araneae</taxon>
        <taxon>Araneomorphae</taxon>
        <taxon>Entelegynae</taxon>
        <taxon>Araneoidea</taxon>
        <taxon>Nephilidae</taxon>
        <taxon>Trichonephila</taxon>
    </lineage>
</organism>
<evidence type="ECO:0000256" key="8">
    <source>
        <dbReference type="ARBA" id="ARBA00023224"/>
    </source>
</evidence>
<name>A0A8X6GED1_TRICU</name>
<evidence type="ECO:0000256" key="1">
    <source>
        <dbReference type="ARBA" id="ARBA00004141"/>
    </source>
</evidence>